<dbReference type="UniPathway" id="UPA00281"/>
<dbReference type="UniPathway" id="UPA00124"/>
<dbReference type="NCBIfam" id="TIGR01214">
    <property type="entry name" value="rmlD"/>
    <property type="match status" value="1"/>
</dbReference>
<dbReference type="CDD" id="cd05254">
    <property type="entry name" value="dTDP_HR_like_SDR_e"/>
    <property type="match status" value="1"/>
</dbReference>
<dbReference type="InterPro" id="IPR005913">
    <property type="entry name" value="dTDP_dehydrorham_reduct"/>
</dbReference>
<comment type="pathway">
    <text evidence="1 6">Carbohydrate biosynthesis; dTDP-L-rhamnose biosynthesis.</text>
</comment>
<dbReference type="EC" id="1.1.1.133" evidence="3 6"/>
<protein>
    <recommendedName>
        <fullName evidence="4 6">dTDP-4-dehydrorhamnose reductase</fullName>
        <ecNumber evidence="3 6">1.1.1.133</ecNumber>
    </recommendedName>
</protein>
<dbReference type="InParanoid" id="A0A7X0JUD0"/>
<dbReference type="InterPro" id="IPR036291">
    <property type="entry name" value="NAD(P)-bd_dom_sf"/>
</dbReference>
<evidence type="ECO:0000256" key="6">
    <source>
        <dbReference type="RuleBase" id="RU364082"/>
    </source>
</evidence>
<dbReference type="GO" id="GO:0019305">
    <property type="term" value="P:dTDP-rhamnose biosynthetic process"/>
    <property type="evidence" value="ECO:0007669"/>
    <property type="project" value="UniProtKB-UniPathway"/>
</dbReference>
<evidence type="ECO:0000313" key="9">
    <source>
        <dbReference type="Proteomes" id="UP000528457"/>
    </source>
</evidence>
<dbReference type="Gene3D" id="3.90.25.10">
    <property type="entry name" value="UDP-galactose 4-epimerase, domain 1"/>
    <property type="match status" value="1"/>
</dbReference>
<evidence type="ECO:0000256" key="5">
    <source>
        <dbReference type="ARBA" id="ARBA00048200"/>
    </source>
</evidence>
<sequence length="293" mass="32609">MKILITGATGQLGYHLQEIASQENQGEEILCPGRDELNMADTESVDHYLCKHQPGYIINAAAYTAVDKSESEAELALAINRDAVEQMARYSIEQQCPLIQVSTDFVFSGEQGKPYAPDSKCQPLGVYGSSKHEGELAALKSPHARVVRTAWVYSEHGANFVKTMLRLARERDQLTVVADQIGSPTYARNLAAFIWKLRDSSSEQNIFHCCDAGVCSWYDFANGIFELAVDQGLLSQAPRVKPIRSEQYPTPAQRPHYSVLDCSASYEAVNAEPEHWRLALTQMLNTLGEQEKH</sequence>
<dbReference type="Gene3D" id="3.40.50.720">
    <property type="entry name" value="NAD(P)-binding Rossmann-like Domain"/>
    <property type="match status" value="1"/>
</dbReference>
<dbReference type="FunCoup" id="A0A7X0JUD0">
    <property type="interactions" value="503"/>
</dbReference>
<name>A0A7X0JUD0_9GAMM</name>
<evidence type="ECO:0000259" key="7">
    <source>
        <dbReference type="Pfam" id="PF04321"/>
    </source>
</evidence>
<dbReference type="RefSeq" id="WP_166847013.1">
    <property type="nucleotide sequence ID" value="NZ_JAAONY010000002.1"/>
</dbReference>
<reference evidence="8 9" key="1">
    <citation type="submission" date="2020-08" db="EMBL/GenBank/DDBJ databases">
        <title>Genomic Encyclopedia of Type Strains, Phase IV (KMG-IV): sequencing the most valuable type-strain genomes for metagenomic binning, comparative biology and taxonomic classification.</title>
        <authorList>
            <person name="Goeker M."/>
        </authorList>
    </citation>
    <scope>NUCLEOTIDE SEQUENCE [LARGE SCALE GENOMIC DNA]</scope>
    <source>
        <strain evidence="8 9">DSM 22368</strain>
    </source>
</reference>
<evidence type="ECO:0000256" key="3">
    <source>
        <dbReference type="ARBA" id="ARBA00012929"/>
    </source>
</evidence>
<dbReference type="SUPFAM" id="SSF51735">
    <property type="entry name" value="NAD(P)-binding Rossmann-fold domains"/>
    <property type="match status" value="1"/>
</dbReference>
<dbReference type="Proteomes" id="UP000528457">
    <property type="component" value="Unassembled WGS sequence"/>
</dbReference>
<feature type="domain" description="RmlD-like substrate binding" evidence="7">
    <location>
        <begin position="1"/>
        <end position="287"/>
    </location>
</feature>
<evidence type="ECO:0000256" key="1">
    <source>
        <dbReference type="ARBA" id="ARBA00004781"/>
    </source>
</evidence>
<gene>
    <name evidence="8" type="ORF">HNR48_002284</name>
</gene>
<dbReference type="GO" id="GO:0009243">
    <property type="term" value="P:O antigen biosynthetic process"/>
    <property type="evidence" value="ECO:0007669"/>
    <property type="project" value="UniProtKB-UniPathway"/>
</dbReference>
<keyword evidence="6 8" id="KW-0560">Oxidoreductase</keyword>
<comment type="catalytic activity">
    <reaction evidence="5 6">
        <text>dTDP-beta-L-rhamnose + NADP(+) = dTDP-4-dehydro-beta-L-rhamnose + NADPH + H(+)</text>
        <dbReference type="Rhea" id="RHEA:21796"/>
        <dbReference type="ChEBI" id="CHEBI:15378"/>
        <dbReference type="ChEBI" id="CHEBI:57510"/>
        <dbReference type="ChEBI" id="CHEBI:57783"/>
        <dbReference type="ChEBI" id="CHEBI:58349"/>
        <dbReference type="ChEBI" id="CHEBI:62830"/>
        <dbReference type="EC" id="1.1.1.133"/>
    </reaction>
</comment>
<comment type="caution">
    <text evidence="8">The sequence shown here is derived from an EMBL/GenBank/DDBJ whole genome shotgun (WGS) entry which is preliminary data.</text>
</comment>
<dbReference type="AlphaFoldDB" id="A0A7X0JUD0"/>
<evidence type="ECO:0000313" key="8">
    <source>
        <dbReference type="EMBL" id="MBB6521999.1"/>
    </source>
</evidence>
<accession>A0A7X0JUD0</accession>
<keyword evidence="9" id="KW-1185">Reference proteome</keyword>
<evidence type="ECO:0000256" key="4">
    <source>
        <dbReference type="ARBA" id="ARBA00017099"/>
    </source>
</evidence>
<dbReference type="Pfam" id="PF04321">
    <property type="entry name" value="RmlD_sub_bind"/>
    <property type="match status" value="1"/>
</dbReference>
<evidence type="ECO:0000256" key="2">
    <source>
        <dbReference type="ARBA" id="ARBA00010944"/>
    </source>
</evidence>
<dbReference type="PANTHER" id="PTHR10491">
    <property type="entry name" value="DTDP-4-DEHYDRORHAMNOSE REDUCTASE"/>
    <property type="match status" value="1"/>
</dbReference>
<dbReference type="PANTHER" id="PTHR10491:SF4">
    <property type="entry name" value="METHIONINE ADENOSYLTRANSFERASE 2 SUBUNIT BETA"/>
    <property type="match status" value="1"/>
</dbReference>
<dbReference type="GO" id="GO:0008831">
    <property type="term" value="F:dTDP-4-dehydrorhamnose reductase activity"/>
    <property type="evidence" value="ECO:0007669"/>
    <property type="project" value="UniProtKB-EC"/>
</dbReference>
<comment type="cofactor">
    <cofactor evidence="6">
        <name>Mg(2+)</name>
        <dbReference type="ChEBI" id="CHEBI:18420"/>
    </cofactor>
    <text evidence="6">Binds 1 Mg(2+) ion per monomer.</text>
</comment>
<dbReference type="InterPro" id="IPR029903">
    <property type="entry name" value="RmlD-like-bd"/>
</dbReference>
<dbReference type="GO" id="GO:0005829">
    <property type="term" value="C:cytosol"/>
    <property type="evidence" value="ECO:0007669"/>
    <property type="project" value="TreeGrafter"/>
</dbReference>
<organism evidence="8 9">
    <name type="scientific">Pseudoteredinibacter isoporae</name>
    <dbReference type="NCBI Taxonomy" id="570281"/>
    <lineage>
        <taxon>Bacteria</taxon>
        <taxon>Pseudomonadati</taxon>
        <taxon>Pseudomonadota</taxon>
        <taxon>Gammaproteobacteria</taxon>
        <taxon>Cellvibrionales</taxon>
        <taxon>Cellvibrionaceae</taxon>
        <taxon>Pseudoteredinibacter</taxon>
    </lineage>
</organism>
<keyword evidence="6" id="KW-0521">NADP</keyword>
<dbReference type="EMBL" id="JACHHT010000002">
    <property type="protein sequence ID" value="MBB6521999.1"/>
    <property type="molecule type" value="Genomic_DNA"/>
</dbReference>
<comment type="similarity">
    <text evidence="2 6">Belongs to the dTDP-4-dehydrorhamnose reductase family.</text>
</comment>
<comment type="function">
    <text evidence="6">Catalyzes the reduction of dTDP-6-deoxy-L-lyxo-4-hexulose to yield dTDP-L-rhamnose.</text>
</comment>
<proteinExistence type="inferred from homology"/>